<dbReference type="STRING" id="308745.A0A0F8XNZ9"/>
<feature type="region of interest" description="Disordered" evidence="1">
    <location>
        <begin position="691"/>
        <end position="735"/>
    </location>
</feature>
<keyword evidence="5" id="KW-1185">Reference proteome</keyword>
<dbReference type="Proteomes" id="UP000034291">
    <property type="component" value="Unassembled WGS sequence"/>
</dbReference>
<accession>A0A0F8XNZ9</accession>
<keyword evidence="2" id="KW-0472">Membrane</keyword>
<dbReference type="EMBL" id="JZBS01000809">
    <property type="protein sequence ID" value="KKK25207.1"/>
    <property type="molecule type" value="Genomic_DNA"/>
</dbReference>
<protein>
    <recommendedName>
        <fullName evidence="3">Calcium channel YVC1-like C-terminal transmembrane domain-containing protein</fullName>
    </recommendedName>
</protein>
<feature type="transmembrane region" description="Helical" evidence="2">
    <location>
        <begin position="371"/>
        <end position="391"/>
    </location>
</feature>
<keyword evidence="2" id="KW-0812">Transmembrane</keyword>
<feature type="transmembrane region" description="Helical" evidence="2">
    <location>
        <begin position="337"/>
        <end position="359"/>
    </location>
</feature>
<dbReference type="OrthoDB" id="310870at2759"/>
<evidence type="ECO:0000256" key="2">
    <source>
        <dbReference type="SAM" id="Phobius"/>
    </source>
</evidence>
<feature type="transmembrane region" description="Helical" evidence="2">
    <location>
        <begin position="411"/>
        <end position="433"/>
    </location>
</feature>
<feature type="transmembrane region" description="Helical" evidence="2">
    <location>
        <begin position="440"/>
        <end position="461"/>
    </location>
</feature>
<evidence type="ECO:0000313" key="5">
    <source>
        <dbReference type="Proteomes" id="UP000034291"/>
    </source>
</evidence>
<evidence type="ECO:0000256" key="1">
    <source>
        <dbReference type="SAM" id="MobiDB-lite"/>
    </source>
</evidence>
<dbReference type="Pfam" id="PF23317">
    <property type="entry name" value="YVC1_C"/>
    <property type="match status" value="1"/>
</dbReference>
<comment type="caution">
    <text evidence="4">The sequence shown here is derived from an EMBL/GenBank/DDBJ whole genome shotgun (WGS) entry which is preliminary data.</text>
</comment>
<dbReference type="InterPro" id="IPR056336">
    <property type="entry name" value="YVC1_C"/>
</dbReference>
<feature type="region of interest" description="Disordered" evidence="1">
    <location>
        <begin position="152"/>
        <end position="174"/>
    </location>
</feature>
<gene>
    <name evidence="4" type="ORF">ARAM_001050</name>
</gene>
<sequence>MGRDLAGSFIASADHEYVEAPVIGDEESLVDVVRKLDNFITLLISEASYTFEDMRSSPDHGIRLLINSLAENSRNPCIISALMILKWKFEKAWGHDRGQNETRGFACEYIAWKFLCHLHKREMIQYLLEELTRPLPDEVGLNRPESGISGLTFSTGDHRAQESERTPLLPNSGASQSRFFASGRRQASSLESGSQDFSNFFGSADEAEQFSMFFGLNALEIATIAQAKKFLSQRVVQRVIDDLWTGEIVFWDSLSVHSIKKPQLFNKRTADPYSRLRVPAYRKAFEAAFFVSFLLLYYAVLVERKPTGIGVFEALMYIWIAAFAYDEISGVVDSGMLFYQMTFWNLWDLFIIGTGAAFVVTSEHLNPCESASSTCLSFGLLTLNTGIIGLVEKDAYITDLSFDILSLEALFLVPRIFSLVSLNPYFGSLIPVLKEMTKAFFRFMPVIIVLYLGFLTTFTMLSRDRLSSQQMSWILVKIFFGYGGQNLLLLGVLLIIFARQIKLSRLCMSISGAGRKIYLLTVAELIGLQDICYDISPIFGCGLINILICVTSRLIFVSVTSLLLISSLVSLMSMSLEGVMSHAREEYLFQLAIYVLESSNSRRLTYFLPPLNLIPLLCIRPMRLFLPAENIRRVRIILLRATHLPLVALLWAYESSRRFALRRNSQSPPTIAAREFSRPTSSTRARFVLSTHPAPSQTSAADAQSLAPGGHVGYNPSVQRPGTRESEAGPSRPNDIAEMIAEMERLRAQVERVAAVVGVHQRNRR</sequence>
<organism evidence="4 5">
    <name type="scientific">Aspergillus rambellii</name>
    <dbReference type="NCBI Taxonomy" id="308745"/>
    <lineage>
        <taxon>Eukaryota</taxon>
        <taxon>Fungi</taxon>
        <taxon>Dikarya</taxon>
        <taxon>Ascomycota</taxon>
        <taxon>Pezizomycotina</taxon>
        <taxon>Eurotiomycetes</taxon>
        <taxon>Eurotiomycetidae</taxon>
        <taxon>Eurotiales</taxon>
        <taxon>Aspergillaceae</taxon>
        <taxon>Aspergillus</taxon>
        <taxon>Aspergillus subgen. Nidulantes</taxon>
    </lineage>
</organism>
<feature type="domain" description="Calcium channel YVC1-like C-terminal transmembrane" evidence="3">
    <location>
        <begin position="554"/>
        <end position="655"/>
    </location>
</feature>
<dbReference type="PANTHER" id="PTHR35859:SF5">
    <property type="entry name" value="ION TRANSPORT DOMAIN-CONTAINING PROTEIN"/>
    <property type="match status" value="1"/>
</dbReference>
<feature type="transmembrane region" description="Helical" evidence="2">
    <location>
        <begin position="473"/>
        <end position="497"/>
    </location>
</feature>
<dbReference type="AlphaFoldDB" id="A0A0F8XNZ9"/>
<keyword evidence="2" id="KW-1133">Transmembrane helix</keyword>
<feature type="transmembrane region" description="Helical" evidence="2">
    <location>
        <begin position="308"/>
        <end position="325"/>
    </location>
</feature>
<evidence type="ECO:0000313" key="4">
    <source>
        <dbReference type="EMBL" id="KKK25207.1"/>
    </source>
</evidence>
<evidence type="ECO:0000259" key="3">
    <source>
        <dbReference type="Pfam" id="PF23317"/>
    </source>
</evidence>
<feature type="transmembrane region" description="Helical" evidence="2">
    <location>
        <begin position="284"/>
        <end position="301"/>
    </location>
</feature>
<name>A0A0F8XNZ9_9EURO</name>
<dbReference type="PANTHER" id="PTHR35859">
    <property type="entry name" value="NONSELECTIVE CATION CHANNEL PROTEIN"/>
    <property type="match status" value="1"/>
</dbReference>
<dbReference type="InterPro" id="IPR052971">
    <property type="entry name" value="TRP_calcium_channel"/>
</dbReference>
<feature type="transmembrane region" description="Helical" evidence="2">
    <location>
        <begin position="554"/>
        <end position="574"/>
    </location>
</feature>
<feature type="compositionally biased region" description="Basic and acidic residues" evidence="1">
    <location>
        <begin position="156"/>
        <end position="165"/>
    </location>
</feature>
<feature type="compositionally biased region" description="Polar residues" evidence="1">
    <location>
        <begin position="693"/>
        <end position="702"/>
    </location>
</feature>
<reference evidence="4 5" key="1">
    <citation type="submission" date="2015-02" db="EMBL/GenBank/DDBJ databases">
        <title>Draft Genome Sequences of Two Closely-Related Aflatoxigenic Aspergillus Species Obtained from the Cote d'Ivoire.</title>
        <authorList>
            <person name="Moore G.G."/>
            <person name="Beltz S.B."/>
            <person name="Mack B.M."/>
        </authorList>
    </citation>
    <scope>NUCLEOTIDE SEQUENCE [LARGE SCALE GENOMIC DNA]</scope>
    <source>
        <strain evidence="4 5">SRRC1468</strain>
    </source>
</reference>
<proteinExistence type="predicted"/>